<dbReference type="Pfam" id="PF03372">
    <property type="entry name" value="Exo_endo_phos"/>
    <property type="match status" value="1"/>
</dbReference>
<dbReference type="InterPro" id="IPR005135">
    <property type="entry name" value="Endo/exonuclease/phosphatase"/>
</dbReference>
<accession>Q9SH18</accession>
<protein>
    <submittedName>
        <fullName evidence="2">F28K19.3</fullName>
    </submittedName>
</protein>
<proteinExistence type="predicted"/>
<feature type="domain" description="Endonuclease/exonuclease/phosphatase" evidence="1">
    <location>
        <begin position="58"/>
        <end position="195"/>
    </location>
</feature>
<sequence>MQRNGTHFRDITRLETLCFIVVERFKEERECEIRTCPDLKGKETQHNQEHFIHGIALCWNCQGLGIDLTVRRLKEINRKYLPDVICLSETKQRNDYVRDTCCELGFSNFVMVPSMGLSGGLVVLWKPSVHISVSFNSPNLVDCYVQSNEVGFNLSFVYGHPNPSHRNNLWERLERLAVNRNGQPWFILGDFNELLGNHEKIGGRIRPEASFRHLRQMSPSADGIEPTRIMTYEIIIDS</sequence>
<dbReference type="Gene3D" id="3.60.10.10">
    <property type="entry name" value="Endonuclease/exonuclease/phosphatase"/>
    <property type="match status" value="1"/>
</dbReference>
<dbReference type="SUPFAM" id="SSF56219">
    <property type="entry name" value="DNase I-like"/>
    <property type="match status" value="1"/>
</dbReference>
<reference evidence="2" key="3">
    <citation type="submission" date="2000-10" db="EMBL/GenBank/DDBJ databases">
        <authorList>
            <person name="Chao Q."/>
            <person name="Brooks S."/>
            <person name="Buehler E."/>
            <person name="Johnson-Hopson C."/>
            <person name="Khan S."/>
            <person name="Kim C."/>
            <person name="Shinn P."/>
            <person name="Altafi H."/>
            <person name="Bei B."/>
            <person name="Chin C."/>
            <person name="Chiou J."/>
            <person name="Choi E."/>
            <person name="Conn L."/>
            <person name="Conway A."/>
            <person name="Gonzalez A."/>
            <person name="Hansen N."/>
            <person name="Howing B."/>
            <person name="Koo T."/>
            <person name="Lam B."/>
            <person name="Lee J."/>
            <person name="Lenz C."/>
            <person name="Li J."/>
            <person name="Liu A."/>
            <person name="Liu J."/>
            <person name="Liu S."/>
            <person name="Mukharsky N."/>
            <person name="Nguyen M."/>
            <person name="Palm C."/>
            <person name="Pham P."/>
            <person name="Sakano H."/>
            <person name="Schwartz J."/>
            <person name="Southwick A."/>
            <person name="Thaveri A."/>
            <person name="Toriumi M."/>
            <person name="Vaysberg M."/>
            <person name="Yu G."/>
            <person name="Davis R."/>
            <person name="Federspiel N."/>
            <person name="Theologis A."/>
            <person name="Ecker J."/>
        </authorList>
    </citation>
    <scope>NUCLEOTIDE SEQUENCE</scope>
</reference>
<name>Q9SH18_ARATH</name>
<evidence type="ECO:0000313" key="2">
    <source>
        <dbReference type="EMBL" id="AAF17675.1"/>
    </source>
</evidence>
<dbReference type="GO" id="GO:0003824">
    <property type="term" value="F:catalytic activity"/>
    <property type="evidence" value="ECO:0007669"/>
    <property type="project" value="InterPro"/>
</dbReference>
<dbReference type="EMBL" id="AC009243">
    <property type="protein sequence ID" value="AAF17675.1"/>
    <property type="molecule type" value="Genomic_DNA"/>
</dbReference>
<evidence type="ECO:0000259" key="1">
    <source>
        <dbReference type="Pfam" id="PF03372"/>
    </source>
</evidence>
<reference key="2">
    <citation type="journal article" date="2000" name="Nature">
        <title>Sequence and analysis of chromosome 1 of the plant Arabidopsis thaliana.</title>
        <authorList>
            <person name="Theologis A."/>
            <person name="Ecker J.R."/>
            <person name="Palm C.J."/>
            <person name="Federspiel N.A."/>
            <person name="Kaul S."/>
            <person name="White O."/>
            <person name="Alonso J."/>
            <person name="Altafi H."/>
            <person name="Araujo R."/>
            <person name="Bowman C.L."/>
            <person name="Brooks S.Y."/>
            <person name="Buehler E."/>
            <person name="Chan A."/>
            <person name="Chao Q."/>
            <person name="Chen H."/>
            <person name="Cheuk R.F."/>
            <person name="Chin C.W."/>
            <person name="Chung M.K."/>
            <person name="Conn L."/>
            <person name="Conway A.B."/>
            <person name="Conway A.R."/>
            <person name="Creasy T.H."/>
            <person name="Dewar K."/>
            <person name="Dunn P."/>
            <person name="Etgu P."/>
            <person name="Feldblyum T.V."/>
            <person name="Feng J."/>
            <person name="Fong B."/>
            <person name="Fujii C.Y."/>
            <person name="Gill J.E."/>
            <person name="Goldsmith A.D."/>
            <person name="Haas B."/>
            <person name="Hansen N.F."/>
            <person name="Hughes B."/>
            <person name="Huizar L."/>
            <person name="Hunter J.L."/>
            <person name="Jenkins J."/>
            <person name="Johnson-Hopson C."/>
            <person name="Khan S."/>
            <person name="Khaykin E."/>
            <person name="Kim C.J."/>
            <person name="Koo H.L."/>
            <person name="Kremenetskaia I."/>
            <person name="Kurtz D.B."/>
            <person name="Kwan A."/>
            <person name="Lam B."/>
            <person name="Langin-Hooper S."/>
            <person name="Lee A."/>
            <person name="Lee J.M."/>
            <person name="Lenz C.A."/>
            <person name="Li J.H."/>
            <person name="Li Y."/>
            <person name="Lin X."/>
            <person name="Liu S.X."/>
            <person name="Liu Z.A."/>
            <person name="Luros J.S."/>
            <person name="Maiti R."/>
            <person name="Marziali A."/>
            <person name="Militscher J."/>
            <person name="Miranda M."/>
            <person name="Nguyen M."/>
            <person name="Nierman W.C."/>
            <person name="Osborne B.I."/>
            <person name="Pai G."/>
            <person name="Peterson J."/>
            <person name="Pham P.K."/>
            <person name="Rizzo M."/>
            <person name="Rooney T."/>
            <person name="Rowley D."/>
            <person name="Sakano H."/>
            <person name="Salzberg S.L."/>
            <person name="Schwartz J.R."/>
            <person name="Shinn P."/>
            <person name="Southwick A.M."/>
            <person name="Sun H."/>
            <person name="Tallon L.J."/>
            <person name="Tambunga G."/>
            <person name="Toriumi M.J."/>
            <person name="Town C.D."/>
            <person name="Utterback T."/>
            <person name="Van Aken S."/>
            <person name="Vaysberg M."/>
            <person name="Vysotskaia V.S."/>
            <person name="Walker M."/>
            <person name="Wu D."/>
            <person name="Yu G."/>
            <person name="Fraser C.M."/>
            <person name="Venter J.C."/>
            <person name="Davis R.W."/>
        </authorList>
    </citation>
    <scope>NUCLEOTIDE SEQUENCE [LARGE SCALE GENOMIC DNA]</scope>
    <source>
        <strain>cv. Columbia</strain>
    </source>
</reference>
<dbReference type="InterPro" id="IPR036691">
    <property type="entry name" value="Endo/exonu/phosph_ase_sf"/>
</dbReference>
<dbReference type="PANTHER" id="PTHR35218:SF9">
    <property type="entry name" value="ENDONUCLEASE_EXONUCLEASE_PHOSPHATASE DOMAIN-CONTAINING PROTEIN"/>
    <property type="match status" value="1"/>
</dbReference>
<dbReference type="AlphaFoldDB" id="Q9SH18"/>
<organism evidence="2">
    <name type="scientific">Arabidopsis thaliana</name>
    <name type="common">Mouse-ear cress</name>
    <dbReference type="NCBI Taxonomy" id="3702"/>
    <lineage>
        <taxon>Eukaryota</taxon>
        <taxon>Viridiplantae</taxon>
        <taxon>Streptophyta</taxon>
        <taxon>Embryophyta</taxon>
        <taxon>Tracheophyta</taxon>
        <taxon>Spermatophyta</taxon>
        <taxon>Magnoliopsida</taxon>
        <taxon>eudicotyledons</taxon>
        <taxon>Gunneridae</taxon>
        <taxon>Pentapetalae</taxon>
        <taxon>rosids</taxon>
        <taxon>malvids</taxon>
        <taxon>Brassicales</taxon>
        <taxon>Brassicaceae</taxon>
        <taxon>Camelineae</taxon>
        <taxon>Arabidopsis</taxon>
    </lineage>
</organism>
<reference evidence="2" key="1">
    <citation type="submission" date="1999-09" db="EMBL/GenBank/DDBJ databases">
        <title>Genomic sequence for Arabidopsis thaliana BAC F28K19 from chromosome I.</title>
        <authorList>
            <person name="Khan S."/>
            <person name="Brooks S."/>
            <person name="Buehler E."/>
            <person name="Chao Q."/>
            <person name="Dunn P."/>
            <person name="Kim C."/>
            <person name="Shinn P."/>
            <person name="Altafi H."/>
            <person name="Araujo R."/>
            <person name="Conn L."/>
            <person name="Conway A.B."/>
            <person name="Gonzalez A."/>
            <person name="Hansen N.F."/>
            <person name="Huizar L."/>
            <person name="Kremenetskaia I."/>
            <person name="Lenz C."/>
            <person name="Li J."/>
            <person name="Liu S."/>
            <person name="Luros S."/>
            <person name="Rowley D."/>
            <person name="Schwartz J."/>
            <person name="Toriumi M."/>
            <person name="Vysotskaia V."/>
            <person name="Yu G."/>
            <person name="Davis R.W."/>
            <person name="Federspiel N.A."/>
            <person name="Theologis A."/>
            <person name="Ecker J.R."/>
        </authorList>
    </citation>
    <scope>NUCLEOTIDE SEQUENCE</scope>
</reference>
<dbReference type="PANTHER" id="PTHR35218">
    <property type="entry name" value="RNASE H DOMAIN-CONTAINING PROTEIN"/>
    <property type="match status" value="1"/>
</dbReference>